<evidence type="ECO:0000313" key="3">
    <source>
        <dbReference type="EMBL" id="PPF13362.1"/>
    </source>
</evidence>
<dbReference type="RefSeq" id="WP_097165332.1">
    <property type="nucleotide sequence ID" value="NZ_CP028129.1"/>
</dbReference>
<keyword evidence="2" id="KW-0472">Membrane</keyword>
<dbReference type="Proteomes" id="UP000239698">
    <property type="component" value="Unassembled WGS sequence"/>
</dbReference>
<feature type="compositionally biased region" description="Low complexity" evidence="1">
    <location>
        <begin position="196"/>
        <end position="227"/>
    </location>
</feature>
<evidence type="ECO:0000313" key="4">
    <source>
        <dbReference type="EMBL" id="PPH76193.1"/>
    </source>
</evidence>
<feature type="region of interest" description="Disordered" evidence="1">
    <location>
        <begin position="196"/>
        <end position="233"/>
    </location>
</feature>
<dbReference type="Gene3D" id="1.10.101.10">
    <property type="entry name" value="PGBD-like superfamily/PGBD"/>
    <property type="match status" value="1"/>
</dbReference>
<feature type="transmembrane region" description="Helical" evidence="2">
    <location>
        <begin position="18"/>
        <end position="38"/>
    </location>
</feature>
<evidence type="ECO:0000313" key="6">
    <source>
        <dbReference type="Proteomes" id="UP000239698"/>
    </source>
</evidence>
<accession>A0ABD6W7T1</accession>
<organism evidence="3 5">
    <name type="scientific">Rathayibacter rathayi</name>
    <name type="common">Corynebacterium rathayi</name>
    <dbReference type="NCBI Taxonomy" id="33887"/>
    <lineage>
        <taxon>Bacteria</taxon>
        <taxon>Bacillati</taxon>
        <taxon>Actinomycetota</taxon>
        <taxon>Actinomycetes</taxon>
        <taxon>Micrococcales</taxon>
        <taxon>Microbacteriaceae</taxon>
        <taxon>Rathayibacter</taxon>
    </lineage>
</organism>
<sequence length="412" mass="41626">MNTADTDEGPTLRLRPRGWVIVVVLVPVIGAMAVAFLLGQALRAPDATAFDNAQRTLTTTGTVEKRTLPLPSALGTVGGSTAVSVQAVAPSGAAAAQITAAPLGVSSPVVDGALLFAVAERPVFALAIDGPHYRDLAQGDEGEDVLALNGALASLGYAADSEEDTYDSATVASLAAFYEDRGYRAQRGPDVVSAAPASALPSAAPSGTQPAATQAPSTTAPTTTAPGPRGGRLPFSEIVDLDRSDFAVATAPSLYSLIPGDGTVMTWTVPPDRVVARVDVASADSLAVGAAASIVDPASATHSSGTIESIGPFKPAVDKSAPGHDVTVLVSAETRTSLAAGSSVTVTFGDRGAERIAVPATALRQDGATSFVDVDRPDGRQRVDIEVRVVADGWALLDGEPALSIGDTVVIG</sequence>
<keyword evidence="2" id="KW-1133">Transmembrane helix</keyword>
<proteinExistence type="predicted"/>
<evidence type="ECO:0000256" key="1">
    <source>
        <dbReference type="SAM" id="MobiDB-lite"/>
    </source>
</evidence>
<protein>
    <recommendedName>
        <fullName evidence="7">Peptidoglycan binding-like domain-containing protein</fullName>
    </recommendedName>
</protein>
<dbReference type="EMBL" id="PSUL01000020">
    <property type="protein sequence ID" value="PPF13362.1"/>
    <property type="molecule type" value="Genomic_DNA"/>
</dbReference>
<name>A0ABD6W7T1_RATRA</name>
<dbReference type="Proteomes" id="UP000237881">
    <property type="component" value="Unassembled WGS sequence"/>
</dbReference>
<keyword evidence="2" id="KW-0812">Transmembrane</keyword>
<evidence type="ECO:0000313" key="5">
    <source>
        <dbReference type="Proteomes" id="UP000237881"/>
    </source>
</evidence>
<evidence type="ECO:0000256" key="2">
    <source>
        <dbReference type="SAM" id="Phobius"/>
    </source>
</evidence>
<dbReference type="GeneID" id="49820843"/>
<gene>
    <name evidence="3" type="ORF">C5C04_09295</name>
    <name evidence="4" type="ORF">C5C40_09365</name>
</gene>
<dbReference type="InterPro" id="IPR036366">
    <property type="entry name" value="PGBDSf"/>
</dbReference>
<evidence type="ECO:0008006" key="7">
    <source>
        <dbReference type="Google" id="ProtNLM"/>
    </source>
</evidence>
<dbReference type="EMBL" id="PSVT01000018">
    <property type="protein sequence ID" value="PPH76193.1"/>
    <property type="molecule type" value="Genomic_DNA"/>
</dbReference>
<reference evidence="5 6" key="1">
    <citation type="submission" date="2018-02" db="EMBL/GenBank/DDBJ databases">
        <title>Bacteriophage NCPPB3778 and a type I-E CRISPR drive the evolution of the US Biological Select Agent, Rathayibacter toxicus.</title>
        <authorList>
            <person name="Davis E.W.II."/>
            <person name="Tabima J.F."/>
            <person name="Weisberg A.J."/>
            <person name="Lopes L.D."/>
            <person name="Wiseman M.S."/>
            <person name="Wiseman M.S."/>
            <person name="Pupko T."/>
            <person name="Belcher M.S."/>
            <person name="Sechler A.J."/>
            <person name="Tancos M.A."/>
            <person name="Schroeder B.K."/>
            <person name="Murray T.D."/>
            <person name="Luster D.G."/>
            <person name="Schneider W.L."/>
            <person name="Rogers E."/>
            <person name="Andreote F.D."/>
            <person name="Grunwald N.J."/>
            <person name="Putnam M.L."/>
            <person name="Chang J.H."/>
        </authorList>
    </citation>
    <scope>NUCLEOTIDE SEQUENCE [LARGE SCALE GENOMIC DNA]</scope>
    <source>
        <strain evidence="4 6">AY1D6</strain>
        <strain evidence="3 5">AY1I9</strain>
    </source>
</reference>
<comment type="caution">
    <text evidence="3">The sequence shown here is derived from an EMBL/GenBank/DDBJ whole genome shotgun (WGS) entry which is preliminary data.</text>
</comment>
<keyword evidence="6" id="KW-1185">Reference proteome</keyword>
<dbReference type="KEGG" id="rry:C1O28_10185"/>
<dbReference type="AlphaFoldDB" id="A0ABD6W7T1"/>